<evidence type="ECO:0000313" key="2">
    <source>
        <dbReference type="Proteomes" id="UP001595713"/>
    </source>
</evidence>
<reference evidence="2" key="1">
    <citation type="journal article" date="2019" name="Int. J. Syst. Evol. Microbiol.">
        <title>The Global Catalogue of Microorganisms (GCM) 10K type strain sequencing project: providing services to taxonomists for standard genome sequencing and annotation.</title>
        <authorList>
            <consortium name="The Broad Institute Genomics Platform"/>
            <consortium name="The Broad Institute Genome Sequencing Center for Infectious Disease"/>
            <person name="Wu L."/>
            <person name="Ma J."/>
        </authorList>
    </citation>
    <scope>NUCLEOTIDE SEQUENCE [LARGE SCALE GENOMIC DNA]</scope>
    <source>
        <strain evidence="2">KCTC 42739</strain>
    </source>
</reference>
<dbReference type="Proteomes" id="UP001595713">
    <property type="component" value="Unassembled WGS sequence"/>
</dbReference>
<accession>A0ABV7SYI8</accession>
<protein>
    <submittedName>
        <fullName evidence="1">Uncharacterized protein</fullName>
    </submittedName>
</protein>
<dbReference type="EMBL" id="JBHRXP010000007">
    <property type="protein sequence ID" value="MFC3581376.1"/>
    <property type="molecule type" value="Genomic_DNA"/>
</dbReference>
<proteinExistence type="predicted"/>
<evidence type="ECO:0000313" key="1">
    <source>
        <dbReference type="EMBL" id="MFC3581376.1"/>
    </source>
</evidence>
<sequence>MQLLIFAGLLQAIVITPPPAITGPVPTPPLVAQRMASYLPVADRATPRRDTIDVEIRAASEILWAGTMIVSNQQASTFSRQLSEPPPADCMPRNYGDHRQDSLSMEMTSRSNADDDSIFNVTLRWGRSLPGTCPYRNSSRTVELSERITLAPDQTITLKGDAGLTIRLHRR</sequence>
<name>A0ABV7SYI8_9SPHN</name>
<organism evidence="1 2">
    <name type="scientific">Sphingomonas hylomeconis</name>
    <dbReference type="NCBI Taxonomy" id="1395958"/>
    <lineage>
        <taxon>Bacteria</taxon>
        <taxon>Pseudomonadati</taxon>
        <taxon>Pseudomonadota</taxon>
        <taxon>Alphaproteobacteria</taxon>
        <taxon>Sphingomonadales</taxon>
        <taxon>Sphingomonadaceae</taxon>
        <taxon>Sphingomonas</taxon>
    </lineage>
</organism>
<comment type="caution">
    <text evidence="1">The sequence shown here is derived from an EMBL/GenBank/DDBJ whole genome shotgun (WGS) entry which is preliminary data.</text>
</comment>
<dbReference type="RefSeq" id="WP_261292764.1">
    <property type="nucleotide sequence ID" value="NZ_JANQBK010000001.1"/>
</dbReference>
<keyword evidence="2" id="KW-1185">Reference proteome</keyword>
<gene>
    <name evidence="1" type="ORF">ACFONA_14480</name>
</gene>